<dbReference type="GO" id="GO:0008658">
    <property type="term" value="F:penicillin binding"/>
    <property type="evidence" value="ECO:0007669"/>
    <property type="project" value="InterPro"/>
</dbReference>
<keyword evidence="21" id="KW-0511">Multifunctional enzyme</keyword>
<evidence type="ECO:0000259" key="29">
    <source>
        <dbReference type="Pfam" id="PF00912"/>
    </source>
</evidence>
<dbReference type="GO" id="GO:0009002">
    <property type="term" value="F:serine-type D-Ala-D-Ala carboxypeptidase activity"/>
    <property type="evidence" value="ECO:0007669"/>
    <property type="project" value="UniProtKB-EC"/>
</dbReference>
<evidence type="ECO:0000256" key="22">
    <source>
        <dbReference type="ARBA" id="ARBA00023316"/>
    </source>
</evidence>
<keyword evidence="14 32" id="KW-0378">Hydrolase</keyword>
<evidence type="ECO:0000256" key="19">
    <source>
        <dbReference type="ARBA" id="ARBA00023136"/>
    </source>
</evidence>
<keyword evidence="22" id="KW-0961">Cell wall biogenesis/degradation</keyword>
<evidence type="ECO:0000256" key="23">
    <source>
        <dbReference type="ARBA" id="ARBA00034000"/>
    </source>
</evidence>
<keyword evidence="16" id="KW-0735">Signal-anchor</keyword>
<dbReference type="Gene3D" id="3.40.710.10">
    <property type="entry name" value="DD-peptidase/beta-lactamase superfamily"/>
    <property type="match status" value="2"/>
</dbReference>
<dbReference type="GO" id="GO:0030288">
    <property type="term" value="C:outer membrane-bounded periplasmic space"/>
    <property type="evidence" value="ECO:0007669"/>
    <property type="project" value="TreeGrafter"/>
</dbReference>
<dbReference type="EMBL" id="CP010705">
    <property type="protein sequence ID" value="AUQ94143.1"/>
    <property type="molecule type" value="Genomic_DNA"/>
</dbReference>
<proteinExistence type="inferred from homology"/>
<comment type="similarity">
    <text evidence="3">In the C-terminal section; belongs to the transpeptidase family.</text>
</comment>
<evidence type="ECO:0000256" key="18">
    <source>
        <dbReference type="ARBA" id="ARBA00022989"/>
    </source>
</evidence>
<dbReference type="NCBIfam" id="TIGR02074">
    <property type="entry name" value="PBP_1a_fam"/>
    <property type="match status" value="1"/>
</dbReference>
<comment type="subcellular location">
    <subcellularLocation>
        <location evidence="1">Cell inner membrane</location>
        <topology evidence="1">Single-pass type II membrane protein</topology>
    </subcellularLocation>
</comment>
<comment type="pathway">
    <text evidence="26">Glycan biosynthesis.</text>
</comment>
<dbReference type="InterPro" id="IPR036950">
    <property type="entry name" value="PBP_transglycosylase"/>
</dbReference>
<dbReference type="GO" id="GO:0005886">
    <property type="term" value="C:plasma membrane"/>
    <property type="evidence" value="ECO:0007669"/>
    <property type="project" value="UniProtKB-SubCell"/>
</dbReference>
<evidence type="ECO:0000259" key="30">
    <source>
        <dbReference type="Pfam" id="PF17092"/>
    </source>
</evidence>
<keyword evidence="34" id="KW-1185">Reference proteome</keyword>
<keyword evidence="12" id="KW-0808">Transferase</keyword>
<comment type="similarity">
    <text evidence="4">In the N-terminal section; belongs to the glycosyltransferase 51 family.</text>
</comment>
<keyword evidence="7" id="KW-1003">Cell membrane</keyword>
<evidence type="ECO:0000256" key="17">
    <source>
        <dbReference type="ARBA" id="ARBA00022984"/>
    </source>
</evidence>
<evidence type="ECO:0000313" key="34">
    <source>
        <dbReference type="Proteomes" id="UP000236536"/>
    </source>
</evidence>
<keyword evidence="19 27" id="KW-0472">Membrane</keyword>
<feature type="domain" description="Penicillin-binding protein transpeptidase" evidence="28">
    <location>
        <begin position="438"/>
        <end position="729"/>
    </location>
</feature>
<evidence type="ECO:0000256" key="2">
    <source>
        <dbReference type="ARBA" id="ARBA00004752"/>
    </source>
</evidence>
<evidence type="ECO:0000256" key="8">
    <source>
        <dbReference type="ARBA" id="ARBA00022519"/>
    </source>
</evidence>
<reference evidence="31 34" key="3">
    <citation type="journal article" date="2017" name="Int. J. Syst. Evol. Microbiol.">
        <title>Adaptation of Surface-Associated Bacteria to the Open Ocean: A Genomically Distinct Subpopulation of Phaeobacter gallaeciensis Colonizes Pacific Mesozooplankton.</title>
        <authorList>
            <person name="Freese H.M."/>
            <person name="Methner A."/>
            <person name="Overmann J."/>
        </authorList>
    </citation>
    <scope>NUCLEOTIDE SEQUENCE [LARGE SCALE GENOMIC DNA]</scope>
    <source>
        <strain evidence="31 34">P66</strain>
    </source>
</reference>
<evidence type="ECO:0000256" key="26">
    <source>
        <dbReference type="ARBA" id="ARBA00060592"/>
    </source>
</evidence>
<dbReference type="GO" id="GO:0046677">
    <property type="term" value="P:response to antibiotic"/>
    <property type="evidence" value="ECO:0007669"/>
    <property type="project" value="UniProtKB-KW"/>
</dbReference>
<dbReference type="GO" id="GO:0008955">
    <property type="term" value="F:peptidoglycan glycosyltransferase activity"/>
    <property type="evidence" value="ECO:0007669"/>
    <property type="project" value="UniProtKB-EC"/>
</dbReference>
<evidence type="ECO:0000313" key="32">
    <source>
        <dbReference type="EMBL" id="AUQ99440.1"/>
    </source>
</evidence>
<dbReference type="InterPro" id="IPR001264">
    <property type="entry name" value="Glyco_trans_51"/>
</dbReference>
<evidence type="ECO:0000256" key="7">
    <source>
        <dbReference type="ARBA" id="ARBA00022475"/>
    </source>
</evidence>
<dbReference type="Proteomes" id="UP000236536">
    <property type="component" value="Chromosome"/>
</dbReference>
<keyword evidence="10" id="KW-0645">Protease</keyword>
<evidence type="ECO:0000256" key="9">
    <source>
        <dbReference type="ARBA" id="ARBA00022645"/>
    </source>
</evidence>
<dbReference type="AlphaFoldDB" id="A0A2I7LX44"/>
<dbReference type="Proteomes" id="UP000236447">
    <property type="component" value="Chromosome"/>
</dbReference>
<evidence type="ECO:0000256" key="11">
    <source>
        <dbReference type="ARBA" id="ARBA00022676"/>
    </source>
</evidence>
<dbReference type="InterPro" id="IPR023346">
    <property type="entry name" value="Lysozyme-like_dom_sf"/>
</dbReference>
<evidence type="ECO:0000313" key="33">
    <source>
        <dbReference type="Proteomes" id="UP000236447"/>
    </source>
</evidence>
<dbReference type="RefSeq" id="WP_102874071.1">
    <property type="nucleotide sequence ID" value="NZ_CP010599.1"/>
</dbReference>
<keyword evidence="20" id="KW-0046">Antibiotic resistance</keyword>
<reference evidence="33 34" key="2">
    <citation type="journal article" date="2017" name="Genome Biol. Evol.">
        <title>Trajectories and Drivers of Genome Evolution in Surface-Associated Marine Phaeobacter.</title>
        <authorList>
            <person name="Freese H.M."/>
            <person name="Sikorski J."/>
            <person name="Bunk B."/>
            <person name="Scheuner C."/>
            <person name="Meier-Kolthoff J.P."/>
            <person name="Sproer C."/>
            <person name="Gram L."/>
            <person name="Overmann J."/>
        </authorList>
    </citation>
    <scope>NUCLEOTIDE SEQUENCE [LARGE SCALE GENOMIC DNA]</scope>
    <source>
        <strain evidence="31 34">P66</strain>
        <strain evidence="32 33">P88</strain>
    </source>
</reference>
<dbReference type="InterPro" id="IPR050396">
    <property type="entry name" value="Glycosyltr_51/Transpeptidase"/>
</dbReference>
<keyword evidence="18 27" id="KW-1133">Transmembrane helix</keyword>
<keyword evidence="15" id="KW-0133">Cell shape</keyword>
<evidence type="ECO:0000259" key="28">
    <source>
        <dbReference type="Pfam" id="PF00905"/>
    </source>
</evidence>
<evidence type="ECO:0000256" key="5">
    <source>
        <dbReference type="ARBA" id="ARBA00012448"/>
    </source>
</evidence>
<dbReference type="InterPro" id="IPR012338">
    <property type="entry name" value="Beta-lactam/transpept-like"/>
</dbReference>
<dbReference type="InterPro" id="IPR031376">
    <property type="entry name" value="PCB_OB"/>
</dbReference>
<dbReference type="Gene3D" id="1.10.3810.10">
    <property type="entry name" value="Biosynthetic peptidoglycan transglycosylase-like"/>
    <property type="match status" value="1"/>
</dbReference>
<evidence type="ECO:0000256" key="13">
    <source>
        <dbReference type="ARBA" id="ARBA00022692"/>
    </source>
</evidence>
<evidence type="ECO:0000256" key="1">
    <source>
        <dbReference type="ARBA" id="ARBA00004249"/>
    </source>
</evidence>
<keyword evidence="17" id="KW-0573">Peptidoglycan synthesis</keyword>
<evidence type="ECO:0000256" key="3">
    <source>
        <dbReference type="ARBA" id="ARBA00007090"/>
    </source>
</evidence>
<evidence type="ECO:0000256" key="12">
    <source>
        <dbReference type="ARBA" id="ARBA00022679"/>
    </source>
</evidence>
<protein>
    <recommendedName>
        <fullName evidence="6">Penicillin-binding protein 1A</fullName>
        <ecNumber evidence="24">2.4.99.28</ecNumber>
        <ecNumber evidence="5">3.4.16.4</ecNumber>
    </recommendedName>
</protein>
<gene>
    <name evidence="32" type="primary">mrcA</name>
    <name evidence="31" type="ORF">PhaeoP66_01350</name>
    <name evidence="32" type="ORF">PhaeoP88_02074</name>
</gene>
<evidence type="ECO:0000256" key="27">
    <source>
        <dbReference type="SAM" id="Phobius"/>
    </source>
</evidence>
<feature type="domain" description="Penicillin-binding protein OB-like" evidence="30">
    <location>
        <begin position="329"/>
        <end position="436"/>
    </location>
</feature>
<dbReference type="Pfam" id="PF00912">
    <property type="entry name" value="Transgly"/>
    <property type="match status" value="1"/>
</dbReference>
<dbReference type="EMBL" id="CP010725">
    <property type="protein sequence ID" value="AUQ99440.1"/>
    <property type="molecule type" value="Genomic_DNA"/>
</dbReference>
<evidence type="ECO:0000256" key="14">
    <source>
        <dbReference type="ARBA" id="ARBA00022801"/>
    </source>
</evidence>
<dbReference type="SUPFAM" id="SSF53955">
    <property type="entry name" value="Lysozyme-like"/>
    <property type="match status" value="1"/>
</dbReference>
<sequence length="833" mass="91204">MVRFILSFFGSIFSTITLGIAMIALTIGAVFWIYGRDLPSHESLAQYQPPTISRIYSGEGALIDEFAQERRLFTPSEEIPDLVKQAFISAEDKNFYSHKGYDMRGIAAAAVEAVRSRGSNVRGASTITQQVMKNFLLSGDRKAERKVKELILASRLEETLSKDKILELYMNEIFLGQNSYGVTAAAQTYFNKTLSELTPHEAATLASMPKAPSDYHPVRQKQRLLNRRNYVLREMRENGYISDAVYKVEVDQPLRSVQNGDFDSFRTALPPRDYFTDEIRRQLSEDFGEGEFFTGGFTVRATIDEEMQTEAASALRGGLEKYDRSRGNWRGTGVTLDAEALTSEESWRAALSNASVPRDIDLGGKWHPAVALEVGDQSLRVGIEDVSEIGSVPRSDIKWMKGSFKDNISAGDVVLVRAVEKDGALQHWSLRQVPEVQGGFVAMDVNTGRVLAMQGGFSYQHSVFNRATQAQRQPGSSFKPFVYAAALDSGYSPATIVVDAPIEINTPQGLWRPKNSTNKFYGPTPLRTGIEMSRNLMTIRLAQEVGMEVVAGYAERFGVYDNMGAFLANSLGAEETTLYKMVAAYAMFANGGERVQPTLVDRIQDRRGETIYRHDDRDCVDCASPALAAGQAPRIVDNREQVMDPITAYQLTSMMRGVVDRGTASSVINLPVPTAGKTGTTNDSRDVWFVGFTSNIVAGCYMGFDQPRPMGRGAYGGTMCGPVFQQFMQKATAKYGGGKFAVPEGGHFIKIDRYTGARLADAASGGNVVAEYFRDGAEPIFGLAFDGGFAMGSNLPLFEEAAQSARRVTTSDGGTAVLGPKATFGTISSGGLY</sequence>
<evidence type="ECO:0000256" key="20">
    <source>
        <dbReference type="ARBA" id="ARBA00023251"/>
    </source>
</evidence>
<dbReference type="PANTHER" id="PTHR32282:SF27">
    <property type="entry name" value="PENICILLIN-BINDING PROTEIN 1A"/>
    <property type="match status" value="1"/>
</dbReference>
<dbReference type="GO" id="GO:0008360">
    <property type="term" value="P:regulation of cell shape"/>
    <property type="evidence" value="ECO:0007669"/>
    <property type="project" value="UniProtKB-KW"/>
</dbReference>
<dbReference type="Pfam" id="PF17092">
    <property type="entry name" value="PCB_OB"/>
    <property type="match status" value="1"/>
</dbReference>
<dbReference type="Pfam" id="PF00905">
    <property type="entry name" value="Transpeptidase"/>
    <property type="match status" value="1"/>
</dbReference>
<dbReference type="UniPathway" id="UPA00219"/>
<evidence type="ECO:0000256" key="10">
    <source>
        <dbReference type="ARBA" id="ARBA00022670"/>
    </source>
</evidence>
<comment type="pathway">
    <text evidence="2">Cell wall biogenesis; peptidoglycan biosynthesis.</text>
</comment>
<name>A0A2I7LX44_9RHOB</name>
<dbReference type="PANTHER" id="PTHR32282">
    <property type="entry name" value="BINDING PROTEIN TRANSPEPTIDASE, PUTATIVE-RELATED"/>
    <property type="match status" value="1"/>
</dbReference>
<keyword evidence="13 27" id="KW-0812">Transmembrane</keyword>
<accession>A0A2I7LX44</accession>
<keyword evidence="8" id="KW-0997">Cell inner membrane</keyword>
<comment type="catalytic activity">
    <reaction evidence="25">
        <text>[GlcNAc-(1-&gt;4)-Mur2Ac(oyl-L-Ala-gamma-D-Glu-L-Lys-D-Ala-D-Ala)](n)-di-trans,octa-cis-undecaprenyl diphosphate + beta-D-GlcNAc-(1-&gt;4)-Mur2Ac(oyl-L-Ala-gamma-D-Glu-L-Lys-D-Ala-D-Ala)-di-trans,octa-cis-undecaprenyl diphosphate = [GlcNAc-(1-&gt;4)-Mur2Ac(oyl-L-Ala-gamma-D-Glu-L-Lys-D-Ala-D-Ala)](n+1)-di-trans,octa-cis-undecaprenyl diphosphate + di-trans,octa-cis-undecaprenyl diphosphate + H(+)</text>
        <dbReference type="Rhea" id="RHEA:23708"/>
        <dbReference type="Rhea" id="RHEA-COMP:9602"/>
        <dbReference type="Rhea" id="RHEA-COMP:9603"/>
        <dbReference type="ChEBI" id="CHEBI:15378"/>
        <dbReference type="ChEBI" id="CHEBI:58405"/>
        <dbReference type="ChEBI" id="CHEBI:60033"/>
        <dbReference type="ChEBI" id="CHEBI:78435"/>
        <dbReference type="EC" id="2.4.99.28"/>
    </reaction>
</comment>
<evidence type="ECO:0000256" key="16">
    <source>
        <dbReference type="ARBA" id="ARBA00022968"/>
    </source>
</evidence>
<evidence type="ECO:0000256" key="6">
    <source>
        <dbReference type="ARBA" id="ARBA00018638"/>
    </source>
</evidence>
<dbReference type="GO" id="GO:0009252">
    <property type="term" value="P:peptidoglycan biosynthetic process"/>
    <property type="evidence" value="ECO:0007669"/>
    <property type="project" value="UniProtKB-UniPathway"/>
</dbReference>
<keyword evidence="9" id="KW-0121">Carboxypeptidase</keyword>
<dbReference type="SUPFAM" id="SSF56601">
    <property type="entry name" value="beta-lactamase/transpeptidase-like"/>
    <property type="match status" value="1"/>
</dbReference>
<comment type="catalytic activity">
    <reaction evidence="23">
        <text>Preferential cleavage: (Ac)2-L-Lys-D-Ala-|-D-Ala. Also transpeptidation of peptidyl-alanyl moieties that are N-acyl substituents of D-alanine.</text>
        <dbReference type="EC" id="3.4.16.4"/>
    </reaction>
</comment>
<evidence type="ECO:0000256" key="25">
    <source>
        <dbReference type="ARBA" id="ARBA00049902"/>
    </source>
</evidence>
<dbReference type="FunFam" id="1.10.3810.10:FF:000003">
    <property type="entry name" value="Penicillin-binding protein 1a"/>
    <property type="match status" value="1"/>
</dbReference>
<evidence type="ECO:0000256" key="4">
    <source>
        <dbReference type="ARBA" id="ARBA00007739"/>
    </source>
</evidence>
<dbReference type="EC" id="2.4.99.28" evidence="24"/>
<dbReference type="EC" id="3.4.16.4" evidence="5"/>
<organism evidence="32 33">
    <name type="scientific">Phaeobacter inhibens</name>
    <dbReference type="NCBI Taxonomy" id="221822"/>
    <lineage>
        <taxon>Bacteria</taxon>
        <taxon>Pseudomonadati</taxon>
        <taxon>Pseudomonadota</taxon>
        <taxon>Alphaproteobacteria</taxon>
        <taxon>Rhodobacterales</taxon>
        <taxon>Roseobacteraceae</taxon>
        <taxon>Phaeobacter</taxon>
    </lineage>
</organism>
<reference evidence="32 33" key="1">
    <citation type="journal article" date="2017" name="Front. Microbiol.">
        <title>Phaeobacter piscinae sp. nov., a species of the Roseobacter group and potential aquaculture probiont.</title>
        <authorList>
            <person name="Sonnenschein E.C."/>
            <person name="Phippen C.B.W."/>
            <person name="Nielsen K.F."/>
            <person name="Mateiu R.V."/>
            <person name="Melchiorsen J."/>
            <person name="Gram L."/>
            <person name="Overmann J."/>
            <person name="Freese H.M."/>
        </authorList>
    </citation>
    <scope>NUCLEOTIDE SEQUENCE [LARGE SCALE GENOMIC DNA]</scope>
    <source>
        <strain evidence="32 33">P88</strain>
    </source>
</reference>
<evidence type="ECO:0000256" key="24">
    <source>
        <dbReference type="ARBA" id="ARBA00044770"/>
    </source>
</evidence>
<dbReference type="GO" id="GO:0071555">
    <property type="term" value="P:cell wall organization"/>
    <property type="evidence" value="ECO:0007669"/>
    <property type="project" value="UniProtKB-KW"/>
</dbReference>
<keyword evidence="11" id="KW-0328">Glycosyltransferase</keyword>
<feature type="domain" description="Glycosyl transferase family 51" evidence="29">
    <location>
        <begin position="60"/>
        <end position="235"/>
    </location>
</feature>
<dbReference type="InterPro" id="IPR001460">
    <property type="entry name" value="PCN-bd_Tpept"/>
</dbReference>
<dbReference type="GO" id="GO:0006508">
    <property type="term" value="P:proteolysis"/>
    <property type="evidence" value="ECO:0007669"/>
    <property type="project" value="UniProtKB-KW"/>
</dbReference>
<evidence type="ECO:0000256" key="21">
    <source>
        <dbReference type="ARBA" id="ARBA00023268"/>
    </source>
</evidence>
<evidence type="ECO:0000313" key="31">
    <source>
        <dbReference type="EMBL" id="AUQ94143.1"/>
    </source>
</evidence>
<feature type="transmembrane region" description="Helical" evidence="27">
    <location>
        <begin position="12"/>
        <end position="34"/>
    </location>
</feature>
<evidence type="ECO:0000256" key="15">
    <source>
        <dbReference type="ARBA" id="ARBA00022960"/>
    </source>
</evidence>